<dbReference type="EMBL" id="HACA01029006">
    <property type="protein sequence ID" value="CDW46367.1"/>
    <property type="molecule type" value="Transcribed_RNA"/>
</dbReference>
<sequence length="94" mass="10291">MVYLTNDGQVHDSRPWSISSIKDTFWGFIQFFVLFFTTLFQPDSDPKGASSRYSTDYRNPGGRGPPPSGGPRRRMGGFSTQRSGPSPPPFSGGG</sequence>
<name>A0A0K2V8A7_LEPSM</name>
<proteinExistence type="predicted"/>
<comment type="subcellular location">
    <subcellularLocation>
        <location evidence="1">Membrane</location>
        <topology evidence="1">Single-pass membrane protein</topology>
    </subcellularLocation>
</comment>
<evidence type="ECO:0000313" key="7">
    <source>
        <dbReference type="EMBL" id="CDW46367.1"/>
    </source>
</evidence>
<dbReference type="PANTHER" id="PTHR16875">
    <property type="entry name" value="SELENOPROTEIN K"/>
    <property type="match status" value="1"/>
</dbReference>
<dbReference type="PANTHER" id="PTHR16875:SF0">
    <property type="entry name" value="SELENOPROTEIN K"/>
    <property type="match status" value="1"/>
</dbReference>
<keyword evidence="3" id="KW-0712">Selenocysteine</keyword>
<accession>A0A0K2V8A7</accession>
<evidence type="ECO:0000256" key="3">
    <source>
        <dbReference type="ARBA" id="ARBA00022933"/>
    </source>
</evidence>
<protein>
    <submittedName>
        <fullName evidence="7">Selenoprotein Klike [Xiphosphorus maculatus]</fullName>
    </submittedName>
</protein>
<keyword evidence="2" id="KW-0812">Transmembrane</keyword>
<dbReference type="GO" id="GO:0005789">
    <property type="term" value="C:endoplasmic reticulum membrane"/>
    <property type="evidence" value="ECO:0007669"/>
    <property type="project" value="TreeGrafter"/>
</dbReference>
<evidence type="ECO:0000256" key="4">
    <source>
        <dbReference type="ARBA" id="ARBA00022989"/>
    </source>
</evidence>
<organism evidence="7">
    <name type="scientific">Lepeophtheirus salmonis</name>
    <name type="common">Salmon louse</name>
    <name type="synonym">Caligus salmonis</name>
    <dbReference type="NCBI Taxonomy" id="72036"/>
    <lineage>
        <taxon>Eukaryota</taxon>
        <taxon>Metazoa</taxon>
        <taxon>Ecdysozoa</taxon>
        <taxon>Arthropoda</taxon>
        <taxon>Crustacea</taxon>
        <taxon>Multicrustacea</taxon>
        <taxon>Hexanauplia</taxon>
        <taxon>Copepoda</taxon>
        <taxon>Siphonostomatoida</taxon>
        <taxon>Caligidae</taxon>
        <taxon>Lepeophtheirus</taxon>
    </lineage>
</organism>
<keyword evidence="4" id="KW-1133">Transmembrane helix</keyword>
<dbReference type="GO" id="GO:0006816">
    <property type="term" value="P:calcium ion transport"/>
    <property type="evidence" value="ECO:0007669"/>
    <property type="project" value="TreeGrafter"/>
</dbReference>
<reference evidence="7" key="1">
    <citation type="submission" date="2014-05" db="EMBL/GenBank/DDBJ databases">
        <authorList>
            <person name="Chronopoulou M."/>
        </authorList>
    </citation>
    <scope>NUCLEOTIDE SEQUENCE</scope>
    <source>
        <tissue evidence="7">Whole organism</tissue>
    </source>
</reference>
<evidence type="ECO:0000256" key="1">
    <source>
        <dbReference type="ARBA" id="ARBA00004167"/>
    </source>
</evidence>
<dbReference type="AlphaFoldDB" id="A0A0K2V8A7"/>
<feature type="region of interest" description="Disordered" evidence="6">
    <location>
        <begin position="41"/>
        <end position="94"/>
    </location>
</feature>
<dbReference type="EMBL" id="HACA01029005">
    <property type="protein sequence ID" value="CDW46366.1"/>
    <property type="molecule type" value="Transcribed_RNA"/>
</dbReference>
<dbReference type="InterPro" id="IPR024491">
    <property type="entry name" value="Se_SelK/SelG"/>
</dbReference>
<evidence type="ECO:0000256" key="6">
    <source>
        <dbReference type="SAM" id="MobiDB-lite"/>
    </source>
</evidence>
<dbReference type="GO" id="GO:0005794">
    <property type="term" value="C:Golgi apparatus"/>
    <property type="evidence" value="ECO:0007669"/>
    <property type="project" value="TreeGrafter"/>
</dbReference>
<dbReference type="OMA" id="MAGGXGR"/>
<feature type="compositionally biased region" description="Pro residues" evidence="6">
    <location>
        <begin position="85"/>
        <end position="94"/>
    </location>
</feature>
<keyword evidence="5" id="KW-0472">Membrane</keyword>
<dbReference type="Pfam" id="PF10961">
    <property type="entry name" value="SelK_SelG"/>
    <property type="match status" value="1"/>
</dbReference>
<evidence type="ECO:0000256" key="2">
    <source>
        <dbReference type="ARBA" id="ARBA00022692"/>
    </source>
</evidence>
<evidence type="ECO:0000256" key="5">
    <source>
        <dbReference type="ARBA" id="ARBA00023136"/>
    </source>
</evidence>
<dbReference type="GO" id="GO:0032469">
    <property type="term" value="P:endoplasmic reticulum calcium ion homeostasis"/>
    <property type="evidence" value="ECO:0007669"/>
    <property type="project" value="TreeGrafter"/>
</dbReference>